<proteinExistence type="predicted"/>
<protein>
    <recommendedName>
        <fullName evidence="3">Carboxypeptidase regulatory-like domain-containing protein</fullName>
    </recommendedName>
</protein>
<keyword evidence="2" id="KW-1185">Reference proteome</keyword>
<gene>
    <name evidence="1" type="ORF">ACFOW7_02850</name>
</gene>
<comment type="caution">
    <text evidence="1">The sequence shown here is derived from an EMBL/GenBank/DDBJ whole genome shotgun (WGS) entry which is preliminary data.</text>
</comment>
<name>A0ABV8MMK1_9NEIS</name>
<evidence type="ECO:0000313" key="2">
    <source>
        <dbReference type="Proteomes" id="UP001595791"/>
    </source>
</evidence>
<evidence type="ECO:0000313" key="1">
    <source>
        <dbReference type="EMBL" id="MFC4158291.1"/>
    </source>
</evidence>
<reference evidence="2" key="1">
    <citation type="journal article" date="2019" name="Int. J. Syst. Evol. Microbiol.">
        <title>The Global Catalogue of Microorganisms (GCM) 10K type strain sequencing project: providing services to taxonomists for standard genome sequencing and annotation.</title>
        <authorList>
            <consortium name="The Broad Institute Genomics Platform"/>
            <consortium name="The Broad Institute Genome Sequencing Center for Infectious Disease"/>
            <person name="Wu L."/>
            <person name="Ma J."/>
        </authorList>
    </citation>
    <scope>NUCLEOTIDE SEQUENCE [LARGE SCALE GENOMIC DNA]</scope>
    <source>
        <strain evidence="2">LMG 29894</strain>
    </source>
</reference>
<dbReference type="Proteomes" id="UP001595791">
    <property type="component" value="Unassembled WGS sequence"/>
</dbReference>
<dbReference type="RefSeq" id="WP_378160803.1">
    <property type="nucleotide sequence ID" value="NZ_JBHSBU010000001.1"/>
</dbReference>
<evidence type="ECO:0008006" key="3">
    <source>
        <dbReference type="Google" id="ProtNLM"/>
    </source>
</evidence>
<accession>A0ABV8MMK1</accession>
<organism evidence="1 2">
    <name type="scientific">Chitinimonas lacunae</name>
    <dbReference type="NCBI Taxonomy" id="1963018"/>
    <lineage>
        <taxon>Bacteria</taxon>
        <taxon>Pseudomonadati</taxon>
        <taxon>Pseudomonadota</taxon>
        <taxon>Betaproteobacteria</taxon>
        <taxon>Neisseriales</taxon>
        <taxon>Chitinibacteraceae</taxon>
        <taxon>Chitinimonas</taxon>
    </lineage>
</organism>
<sequence>MAMTILDDVLADQPAALWVFDGAGPNFPDRTGRGLAAQGKGVLQAQQRMFDGGIGAGSSGAGWIELPADADYCGADGAITIELLVQLGPALIFPRRLFDFGDGPDVNCLVLFCGQSGNLTFYADGGTVVSHQAFTGSRLVYAAVRIAKEGPATLLINGASWSFTMLPRSSARRKFWKILASNWPGETPTDGIVAWCALYPRALPVERLLARQQRYWSDLGISGAAAPGPVVQLGQVLAEPTTAAAPLPLALTPCSGAGYLEGTVAVGPSQLPAARAVRIYDRETGLLVTHTRSGTDGRYRVDGLDPTRQYFAVGIDDPAPVWQADAADGLIPRCAP</sequence>
<dbReference type="EMBL" id="JBHSBU010000001">
    <property type="protein sequence ID" value="MFC4158291.1"/>
    <property type="molecule type" value="Genomic_DNA"/>
</dbReference>